<name>A0A8J3X1A4_9ACTN</name>
<feature type="compositionally biased region" description="Low complexity" evidence="1">
    <location>
        <begin position="80"/>
        <end position="95"/>
    </location>
</feature>
<gene>
    <name evidence="2" type="ORF">Pme01_27160</name>
</gene>
<dbReference type="EMBL" id="BOON01000024">
    <property type="protein sequence ID" value="GII23119.1"/>
    <property type="molecule type" value="Genomic_DNA"/>
</dbReference>
<organism evidence="2 3">
    <name type="scientific">Planosporangium mesophilum</name>
    <dbReference type="NCBI Taxonomy" id="689768"/>
    <lineage>
        <taxon>Bacteria</taxon>
        <taxon>Bacillati</taxon>
        <taxon>Actinomycetota</taxon>
        <taxon>Actinomycetes</taxon>
        <taxon>Micromonosporales</taxon>
        <taxon>Micromonosporaceae</taxon>
        <taxon>Planosporangium</taxon>
    </lineage>
</organism>
<comment type="caution">
    <text evidence="2">The sequence shown here is derived from an EMBL/GenBank/DDBJ whole genome shotgun (WGS) entry which is preliminary data.</text>
</comment>
<evidence type="ECO:0000313" key="2">
    <source>
        <dbReference type="EMBL" id="GII23119.1"/>
    </source>
</evidence>
<evidence type="ECO:0000256" key="1">
    <source>
        <dbReference type="SAM" id="MobiDB-lite"/>
    </source>
</evidence>
<sequence length="95" mass="9992">MLHSTQSPEPPPAGSSKSLAAAGESKALLMTEAGLARSGQPIDLHPKRPSPQAGMRDREAHLAPPDPIDRNYPARMNRQGLPAGLFPAGPPARAR</sequence>
<dbReference type="AlphaFoldDB" id="A0A8J3X1A4"/>
<keyword evidence="3" id="KW-1185">Reference proteome</keyword>
<dbReference type="Proteomes" id="UP000599074">
    <property type="component" value="Unassembled WGS sequence"/>
</dbReference>
<proteinExistence type="predicted"/>
<accession>A0A8J3X1A4</accession>
<protein>
    <submittedName>
        <fullName evidence="2">Uncharacterized protein</fullName>
    </submittedName>
</protein>
<reference evidence="2" key="1">
    <citation type="submission" date="2021-01" db="EMBL/GenBank/DDBJ databases">
        <title>Whole genome shotgun sequence of Planosporangium mesophilum NBRC 109066.</title>
        <authorList>
            <person name="Komaki H."/>
            <person name="Tamura T."/>
        </authorList>
    </citation>
    <scope>NUCLEOTIDE SEQUENCE</scope>
    <source>
        <strain evidence="2">NBRC 109066</strain>
    </source>
</reference>
<evidence type="ECO:0000313" key="3">
    <source>
        <dbReference type="Proteomes" id="UP000599074"/>
    </source>
</evidence>
<feature type="region of interest" description="Disordered" evidence="1">
    <location>
        <begin position="1"/>
        <end position="95"/>
    </location>
</feature>